<dbReference type="CDD" id="cd20345">
    <property type="entry name" value="BRcat_RBR_HOIL1"/>
    <property type="match status" value="1"/>
</dbReference>
<feature type="compositionally biased region" description="Basic and acidic residues" evidence="15">
    <location>
        <begin position="267"/>
        <end position="281"/>
    </location>
</feature>
<feature type="region of interest" description="Disordered" evidence="15">
    <location>
        <begin position="239"/>
        <end position="282"/>
    </location>
</feature>
<dbReference type="InterPro" id="IPR051628">
    <property type="entry name" value="LUBAC_E3_Ligases"/>
</dbReference>
<gene>
    <name evidence="20" type="ORF">g.30070</name>
</gene>
<evidence type="ECO:0000259" key="18">
    <source>
        <dbReference type="PROSITE" id="PS50199"/>
    </source>
</evidence>
<dbReference type="GO" id="GO:0009893">
    <property type="term" value="P:positive regulation of metabolic process"/>
    <property type="evidence" value="ECO:0007669"/>
    <property type="project" value="UniProtKB-ARBA"/>
</dbReference>
<dbReference type="EC" id="2.3.2.31" evidence="4"/>
<evidence type="ECO:0000256" key="5">
    <source>
        <dbReference type="ARBA" id="ARBA00017887"/>
    </source>
</evidence>
<evidence type="ECO:0000256" key="14">
    <source>
        <dbReference type="SAM" id="Coils"/>
    </source>
</evidence>
<feature type="coiled-coil region" evidence="14">
    <location>
        <begin position="1114"/>
        <end position="1150"/>
    </location>
</feature>
<name>A0A1B6E1M6_9HEMI</name>
<comment type="pathway">
    <text evidence="2">Protein modification; protein ubiquitination.</text>
</comment>
<keyword evidence="11" id="KW-0833">Ubl conjugation pathway</keyword>
<dbReference type="PROSITE" id="PS50089">
    <property type="entry name" value="ZF_RING_2"/>
    <property type="match status" value="1"/>
</dbReference>
<organism evidence="20">
    <name type="scientific">Clastoptera arizonana</name>
    <name type="common">Arizona spittle bug</name>
    <dbReference type="NCBI Taxonomy" id="38151"/>
    <lineage>
        <taxon>Eukaryota</taxon>
        <taxon>Metazoa</taxon>
        <taxon>Ecdysozoa</taxon>
        <taxon>Arthropoda</taxon>
        <taxon>Hexapoda</taxon>
        <taxon>Insecta</taxon>
        <taxon>Pterygota</taxon>
        <taxon>Neoptera</taxon>
        <taxon>Paraneoptera</taxon>
        <taxon>Hemiptera</taxon>
        <taxon>Auchenorrhyncha</taxon>
        <taxon>Cercopoidea</taxon>
        <taxon>Clastopteridae</taxon>
        <taxon>Clastoptera</taxon>
    </lineage>
</organism>
<dbReference type="FunFam" id="3.30.40.10:FF:000137">
    <property type="entry name" value="RanBP-type and C3HC4-type zinc finger-containing protein 1"/>
    <property type="match status" value="1"/>
</dbReference>
<dbReference type="SUPFAM" id="SSF54236">
    <property type="entry name" value="Ubiquitin-like"/>
    <property type="match status" value="1"/>
</dbReference>
<evidence type="ECO:0000256" key="9">
    <source>
        <dbReference type="ARBA" id="ARBA00022737"/>
    </source>
</evidence>
<evidence type="ECO:0000256" key="4">
    <source>
        <dbReference type="ARBA" id="ARBA00012251"/>
    </source>
</evidence>
<dbReference type="UniPathway" id="UPA00143"/>
<evidence type="ECO:0000259" key="19">
    <source>
        <dbReference type="PROSITE" id="PS51873"/>
    </source>
</evidence>
<keyword evidence="7" id="KW-0808">Transferase</keyword>
<dbReference type="PROSITE" id="PS51873">
    <property type="entry name" value="TRIAD"/>
    <property type="match status" value="1"/>
</dbReference>
<sequence length="1388" mass="155745">SQISVLVNISELDREAAEIVKREKEKEKEKLAALNSKFYIDTIEPELEQKPYQNFENENIEVPKKSSARELISLFNAIGNVTKVTVNSAFFSKSGPSIFTKEGIEKRFSFVNGNNDDKVVVQESTVTQTVRQSSGLEPQQTYFESPGVKRRQSLLRQDSHDSSSESSDALTPKVTIEEIEEFDADKVLKTQALYEANKMRKHLSPTIPTIVETSESISSAATSPGSTIINIEKEIDKSKKRLSGSNMDHSVSANNKKSITIPISNDNENKNQTTEKDEHSPVVKSFEIKSSTENIKDKANIKDKIASTFNKDVISSNVIKESGTKILAQQPKLITIWPCPRCTLENPRWRITCEACDMWRPMMDVIEDKITADFPKTIDPNVKSSSTKTAHKNKNETKNMNDSNIKSAINFNNFDKKLKEPNFIEHDKLTSEVLTSNVRNQSDVKYPSITDSNLSDIVNSRIPNKTSVKIDEIAKSNNLSSDTTLHDKVKTECNIKVETDVDEVRKARLAFFHKNEGVKLDHIETEGIAQPESINAEKKNTINTSNEERLKIKEMLKEMKNSLPKRSKNTSSGLESKKVQIERHNVVNSSNDVNKDPSLLGAIRKTTPQKTFNEKKINIKENLYENSSKLKESEMAEVYLVKNEIIIEDIRMRKQAAAKPGSKISTSVQTNGVIRNIEPISGSDVGKPPVSRVISKSSHKEVVVPITVEEYTIRDGVLYTSLSKETRRIGTGTFELIRPRDFASIKATKTGNENVPLHVYANVPNNESIPQVVSSTTILDQSNSGSTTASDNNSDVDKLTVELTQPKGLAEFKAELEESENSQACSNMNTLALNRILRRLETAIAGGQHQLAASLAKELARLKINCSVTRHKQNPTTKFITVDMFVEDKVSHQGPIPLQVSPSMTVAQLKVKVDTEFEIPIQVQRWILGKQLAVDDSMTLESLDVKVAHSPIFLYLVAPVDGSLEKDKISKNNNLDIGAKLNTEPDIEVDLKNAETLDNNSRYYNEEEDKYSLCETDSEVGVSREPSPEPITYNKTEVVNNHSGVEIVEVLDDEEEEEIEEAKEPEKPIPITGTMALGWKCPRCTLMNSPTRPGCLACTATRPAEYNIPQEYQVSKDEIERMRLEVRVEKAEAEEKLQHYQQLVNLENADLVVSSEPFDCSICLVNYAANEGIVLRDCLHTFCRPCLAHTVEFGEEAEVKCPFRDDNYACDSTLQEREIKALVTAEMYEQHLAKSVSQAENKIGNAFHCKTPDCRGWCIFEDNVNQFLCPVCNQNNCLTCQAIHKGMNCKQFQERVHEDSETNVDARRTREMLEEMVDRGEAMNCPTCQVILMKKWGCDWLRCSMCKTEICWVTRGPRWGPLGKGDTSGGCQCGLNGVKCHPKCNYCH</sequence>
<feature type="region of interest" description="Disordered" evidence="15">
    <location>
        <begin position="776"/>
        <end position="797"/>
    </location>
</feature>
<evidence type="ECO:0000313" key="20">
    <source>
        <dbReference type="EMBL" id="JAS31825.1"/>
    </source>
</evidence>
<feature type="non-terminal residue" evidence="20">
    <location>
        <position position="1"/>
    </location>
</feature>
<dbReference type="Pfam" id="PF13445">
    <property type="entry name" value="zf-RING_UBOX"/>
    <property type="match status" value="1"/>
</dbReference>
<dbReference type="InterPro" id="IPR027370">
    <property type="entry name" value="Znf-RING_euk"/>
</dbReference>
<protein>
    <recommendedName>
        <fullName evidence="5">RanBP-type and C3HC4-type zinc finger-containing protein 1</fullName>
        <ecNumber evidence="4">2.3.2.31</ecNumber>
    </recommendedName>
</protein>
<keyword evidence="8" id="KW-0479">Metal-binding</keyword>
<dbReference type="GO" id="GO:0043130">
    <property type="term" value="F:ubiquitin binding"/>
    <property type="evidence" value="ECO:0007669"/>
    <property type="project" value="TreeGrafter"/>
</dbReference>
<dbReference type="CDD" id="cd16633">
    <property type="entry name" value="mRING-HC-C3HC3D_RBR_HOIL1"/>
    <property type="match status" value="1"/>
</dbReference>
<dbReference type="InterPro" id="IPR047558">
    <property type="entry name" value="BRcat_RBR_HOIL1"/>
</dbReference>
<dbReference type="GO" id="GO:0071797">
    <property type="term" value="C:LUBAC complex"/>
    <property type="evidence" value="ECO:0007669"/>
    <property type="project" value="TreeGrafter"/>
</dbReference>
<dbReference type="PROSITE" id="PS50199">
    <property type="entry name" value="ZF_RANBP2_2"/>
    <property type="match status" value="1"/>
</dbReference>
<dbReference type="Gene3D" id="2.30.30.380">
    <property type="entry name" value="Zn-finger domain of Sec23/24"/>
    <property type="match status" value="2"/>
</dbReference>
<dbReference type="PROSITE" id="PS00518">
    <property type="entry name" value="ZF_RING_1"/>
    <property type="match status" value="1"/>
</dbReference>
<dbReference type="PANTHER" id="PTHR22770:SF13">
    <property type="entry name" value="RING-TYPE DOMAIN-CONTAINING PROTEIN"/>
    <property type="match status" value="1"/>
</dbReference>
<keyword evidence="10 13" id="KW-0863">Zinc-finger</keyword>
<evidence type="ECO:0000256" key="6">
    <source>
        <dbReference type="ARBA" id="ARBA00022553"/>
    </source>
</evidence>
<dbReference type="InterPro" id="IPR047559">
    <property type="entry name" value="HOIL1_RBR_mRING-HC-C3HC3D"/>
</dbReference>
<dbReference type="Gene3D" id="3.10.20.90">
    <property type="entry name" value="Phosphatidylinositol 3-kinase Catalytic Subunit, Chain A, domain 1"/>
    <property type="match status" value="1"/>
</dbReference>
<evidence type="ECO:0000256" key="3">
    <source>
        <dbReference type="ARBA" id="ARBA00008278"/>
    </source>
</evidence>
<feature type="compositionally biased region" description="Polar residues" evidence="15">
    <location>
        <begin position="243"/>
        <end position="266"/>
    </location>
</feature>
<dbReference type="PANTHER" id="PTHR22770">
    <property type="entry name" value="UBIQUITIN CONJUGATING ENZYME 7 INTERACTING PROTEIN-RELATED"/>
    <property type="match status" value="1"/>
</dbReference>
<keyword evidence="9" id="KW-0677">Repeat</keyword>
<proteinExistence type="inferred from homology"/>
<evidence type="ECO:0000256" key="11">
    <source>
        <dbReference type="ARBA" id="ARBA00022786"/>
    </source>
</evidence>
<reference evidence="20" key="1">
    <citation type="submission" date="2015-12" db="EMBL/GenBank/DDBJ databases">
        <title>De novo transcriptome assembly of four potential Pierce s Disease insect vectors from Arizona vineyards.</title>
        <authorList>
            <person name="Tassone E.E."/>
        </authorList>
    </citation>
    <scope>NUCLEOTIDE SEQUENCE</scope>
</reference>
<dbReference type="SMART" id="SM00547">
    <property type="entry name" value="ZnF_RBZ"/>
    <property type="match status" value="2"/>
</dbReference>
<dbReference type="GO" id="GO:0043161">
    <property type="term" value="P:proteasome-mediated ubiquitin-dependent protein catabolic process"/>
    <property type="evidence" value="ECO:0007669"/>
    <property type="project" value="TreeGrafter"/>
</dbReference>
<evidence type="ECO:0000256" key="10">
    <source>
        <dbReference type="ARBA" id="ARBA00022771"/>
    </source>
</evidence>
<feature type="coiled-coil region" evidence="14">
    <location>
        <begin position="9"/>
        <end position="37"/>
    </location>
</feature>
<dbReference type="InterPro" id="IPR013083">
    <property type="entry name" value="Znf_RING/FYVE/PHD"/>
</dbReference>
<accession>A0A1B6E1M6</accession>
<dbReference type="GO" id="GO:0061630">
    <property type="term" value="F:ubiquitin protein ligase activity"/>
    <property type="evidence" value="ECO:0007669"/>
    <property type="project" value="UniProtKB-EC"/>
</dbReference>
<keyword evidence="14" id="KW-0175">Coiled coil</keyword>
<evidence type="ECO:0000256" key="1">
    <source>
        <dbReference type="ARBA" id="ARBA00001798"/>
    </source>
</evidence>
<dbReference type="Pfam" id="PF00641">
    <property type="entry name" value="Zn_ribbon_RanBP"/>
    <property type="match status" value="2"/>
</dbReference>
<feature type="domain" description="RING-type" evidence="19">
    <location>
        <begin position="1156"/>
        <end position="1384"/>
    </location>
</feature>
<evidence type="ECO:0000259" key="17">
    <source>
        <dbReference type="PROSITE" id="PS50089"/>
    </source>
</evidence>
<evidence type="ECO:0000259" key="16">
    <source>
        <dbReference type="PROSITE" id="PS50053"/>
    </source>
</evidence>
<dbReference type="CDD" id="cd20358">
    <property type="entry name" value="Rcat_RBR_HOIL1"/>
    <property type="match status" value="1"/>
</dbReference>
<dbReference type="PROSITE" id="PS01358">
    <property type="entry name" value="ZF_RANBP2_1"/>
    <property type="match status" value="2"/>
</dbReference>
<comment type="catalytic activity">
    <reaction evidence="1">
        <text>[E2 ubiquitin-conjugating enzyme]-S-ubiquitinyl-L-cysteine + [acceptor protein]-L-lysine = [E2 ubiquitin-conjugating enzyme]-L-cysteine + [acceptor protein]-N(6)-ubiquitinyl-L-lysine.</text>
        <dbReference type="EC" id="2.3.2.31"/>
    </reaction>
</comment>
<evidence type="ECO:0000256" key="13">
    <source>
        <dbReference type="PROSITE-ProRule" id="PRU00322"/>
    </source>
</evidence>
<feature type="domain" description="Ubiquitin-like" evidence="16">
    <location>
        <begin position="882"/>
        <end position="946"/>
    </location>
</feature>
<dbReference type="PROSITE" id="PS50053">
    <property type="entry name" value="UBIQUITIN_2"/>
    <property type="match status" value="1"/>
</dbReference>
<evidence type="ECO:0000256" key="8">
    <source>
        <dbReference type="ARBA" id="ARBA00022723"/>
    </source>
</evidence>
<dbReference type="SUPFAM" id="SSF57850">
    <property type="entry name" value="RING/U-box"/>
    <property type="match status" value="3"/>
</dbReference>
<feature type="compositionally biased region" description="Polar residues" evidence="15">
    <location>
        <begin position="776"/>
        <end position="793"/>
    </location>
</feature>
<dbReference type="InterPro" id="IPR001876">
    <property type="entry name" value="Znf_RanBP2"/>
</dbReference>
<dbReference type="InterPro" id="IPR017907">
    <property type="entry name" value="Znf_RING_CS"/>
</dbReference>
<evidence type="ECO:0000256" key="2">
    <source>
        <dbReference type="ARBA" id="ARBA00004906"/>
    </source>
</evidence>
<feature type="domain" description="RanBP2-type" evidence="18">
    <location>
        <begin position="1071"/>
        <end position="1104"/>
    </location>
</feature>
<feature type="region of interest" description="Disordered" evidence="15">
    <location>
        <begin position="130"/>
        <end position="172"/>
    </location>
</feature>
<comment type="similarity">
    <text evidence="3">Belongs to the RBR family.</text>
</comment>
<keyword evidence="6" id="KW-0597">Phosphoprotein</keyword>
<feature type="region of interest" description="Disordered" evidence="15">
    <location>
        <begin position="381"/>
        <end position="401"/>
    </location>
</feature>
<dbReference type="SUPFAM" id="SSF90209">
    <property type="entry name" value="Ran binding protein zinc finger-like"/>
    <property type="match status" value="1"/>
</dbReference>
<evidence type="ECO:0000256" key="12">
    <source>
        <dbReference type="ARBA" id="ARBA00022833"/>
    </source>
</evidence>
<dbReference type="InterPro" id="IPR036443">
    <property type="entry name" value="Znf_RanBP2_sf"/>
</dbReference>
<dbReference type="GO" id="GO:0097039">
    <property type="term" value="P:protein linear polyubiquitination"/>
    <property type="evidence" value="ECO:0007669"/>
    <property type="project" value="TreeGrafter"/>
</dbReference>
<dbReference type="InterPro" id="IPR000626">
    <property type="entry name" value="Ubiquitin-like_dom"/>
</dbReference>
<dbReference type="Gene3D" id="3.30.40.10">
    <property type="entry name" value="Zinc/RING finger domain, C3HC4 (zinc finger)"/>
    <property type="match status" value="1"/>
</dbReference>
<dbReference type="InterPro" id="IPR044066">
    <property type="entry name" value="TRIAD_supradom"/>
</dbReference>
<evidence type="ECO:0000256" key="7">
    <source>
        <dbReference type="ARBA" id="ARBA00022679"/>
    </source>
</evidence>
<dbReference type="InterPro" id="IPR047557">
    <property type="entry name" value="Rcat_RBR_HOIL1"/>
</dbReference>
<dbReference type="InterPro" id="IPR029071">
    <property type="entry name" value="Ubiquitin-like_domsf"/>
</dbReference>
<dbReference type="GO" id="GO:0008270">
    <property type="term" value="F:zinc ion binding"/>
    <property type="evidence" value="ECO:0007669"/>
    <property type="project" value="UniProtKB-KW"/>
</dbReference>
<evidence type="ECO:0000256" key="15">
    <source>
        <dbReference type="SAM" id="MobiDB-lite"/>
    </source>
</evidence>
<dbReference type="EMBL" id="GEDC01005473">
    <property type="protein sequence ID" value="JAS31825.1"/>
    <property type="molecule type" value="Transcribed_RNA"/>
</dbReference>
<dbReference type="InterPro" id="IPR001841">
    <property type="entry name" value="Znf_RING"/>
</dbReference>
<dbReference type="Pfam" id="PF00240">
    <property type="entry name" value="ubiquitin"/>
    <property type="match status" value="1"/>
</dbReference>
<keyword evidence="12" id="KW-0862">Zinc</keyword>
<feature type="domain" description="RING-type" evidence="17">
    <location>
        <begin position="1160"/>
        <end position="1202"/>
    </location>
</feature>